<accession>F2AYP3</accession>
<evidence type="ECO:0000313" key="10">
    <source>
        <dbReference type="EMBL" id="EGF25240.1"/>
    </source>
</evidence>
<evidence type="ECO:0000256" key="1">
    <source>
        <dbReference type="ARBA" id="ARBA00008136"/>
    </source>
</evidence>
<evidence type="ECO:0000256" key="8">
    <source>
        <dbReference type="RuleBase" id="RU364100"/>
    </source>
</evidence>
<dbReference type="GO" id="GO:0106300">
    <property type="term" value="P:protein-DNA covalent cross-linking repair"/>
    <property type="evidence" value="ECO:0007669"/>
    <property type="project" value="InterPro"/>
</dbReference>
<sequence>MLRQQQGRDADGQRPERSFYCDGSMTAAKDQLRFSRVRVFKVSGGMMCNRFNIKTDLAHLARSLDAAPPRQMEFEEDVFPGKPAPTIAVNRSGMIEILPMAFGLVPFGKSPESQRRPLTNARVENLEKWPWKSAIKSHRCVVPMTGFREPCYWGETAGTEVDFSVPTDSPLFAVGIFTWYRDEQPNDSQEEAPANFTMSLIMRPALPTVMEHGHHRSPFFLSRGGIQHWIERDSRPLQDSLTILKQHAFEPELSVTVARQMAPTWTKRQSGNIAKRDEQLAAIEETGPLGIPESVDTESTNDSQQA</sequence>
<keyword evidence="5" id="KW-0190">Covalent protein-DNA linkage</keyword>
<feature type="compositionally biased region" description="Polar residues" evidence="9">
    <location>
        <begin position="297"/>
        <end position="306"/>
    </location>
</feature>
<keyword evidence="2 8" id="KW-0645">Protease</keyword>
<dbReference type="SUPFAM" id="SSF143081">
    <property type="entry name" value="BB1717-like"/>
    <property type="match status" value="1"/>
</dbReference>
<protein>
    <recommendedName>
        <fullName evidence="8">Abasic site processing protein</fullName>
        <ecNumber evidence="8">3.4.-.-</ecNumber>
    </recommendedName>
</protein>
<dbReference type="EMBL" id="AFAR01000244">
    <property type="protein sequence ID" value="EGF25240.1"/>
    <property type="molecule type" value="Genomic_DNA"/>
</dbReference>
<proteinExistence type="inferred from homology"/>
<evidence type="ECO:0000313" key="11">
    <source>
        <dbReference type="Proteomes" id="UP000006222"/>
    </source>
</evidence>
<dbReference type="GO" id="GO:0003697">
    <property type="term" value="F:single-stranded DNA binding"/>
    <property type="evidence" value="ECO:0007669"/>
    <property type="project" value="InterPro"/>
</dbReference>
<organism evidence="10 11">
    <name type="scientific">Rhodopirellula baltica WH47</name>
    <dbReference type="NCBI Taxonomy" id="991778"/>
    <lineage>
        <taxon>Bacteria</taxon>
        <taxon>Pseudomonadati</taxon>
        <taxon>Planctomycetota</taxon>
        <taxon>Planctomycetia</taxon>
        <taxon>Pirellulales</taxon>
        <taxon>Pirellulaceae</taxon>
        <taxon>Rhodopirellula</taxon>
    </lineage>
</organism>
<feature type="region of interest" description="Disordered" evidence="9">
    <location>
        <begin position="284"/>
        <end position="306"/>
    </location>
</feature>
<name>F2AYP3_RHOBT</name>
<gene>
    <name evidence="10" type="ORF">RBWH47_01016</name>
</gene>
<dbReference type="GO" id="GO:0016829">
    <property type="term" value="F:lyase activity"/>
    <property type="evidence" value="ECO:0007669"/>
    <property type="project" value="UniProtKB-KW"/>
</dbReference>
<evidence type="ECO:0000256" key="6">
    <source>
        <dbReference type="ARBA" id="ARBA00023125"/>
    </source>
</evidence>
<dbReference type="AlphaFoldDB" id="F2AYP3"/>
<evidence type="ECO:0000256" key="2">
    <source>
        <dbReference type="ARBA" id="ARBA00022670"/>
    </source>
</evidence>
<dbReference type="RefSeq" id="WP_007328753.1">
    <property type="nucleotide sequence ID" value="NZ_AFAR01000244.1"/>
</dbReference>
<reference evidence="10 11" key="1">
    <citation type="journal article" date="2013" name="Mar. Genomics">
        <title>Expression of sulfatases in Rhodopirellula baltica and the diversity of sulfatases in the genus Rhodopirellula.</title>
        <authorList>
            <person name="Wegner C.E."/>
            <person name="Richter-Heitmann T."/>
            <person name="Klindworth A."/>
            <person name="Klockow C."/>
            <person name="Richter M."/>
            <person name="Achstetter T."/>
            <person name="Glockner F.O."/>
            <person name="Harder J."/>
        </authorList>
    </citation>
    <scope>NUCLEOTIDE SEQUENCE [LARGE SCALE GENOMIC DNA]</scope>
    <source>
        <strain evidence="10 11">WH47</strain>
    </source>
</reference>
<keyword evidence="6" id="KW-0238">DNA-binding</keyword>
<evidence type="ECO:0000256" key="9">
    <source>
        <dbReference type="SAM" id="MobiDB-lite"/>
    </source>
</evidence>
<dbReference type="PATRIC" id="fig|991778.3.peg.5133"/>
<dbReference type="Proteomes" id="UP000006222">
    <property type="component" value="Unassembled WGS sequence"/>
</dbReference>
<evidence type="ECO:0000256" key="5">
    <source>
        <dbReference type="ARBA" id="ARBA00023124"/>
    </source>
</evidence>
<evidence type="ECO:0000256" key="4">
    <source>
        <dbReference type="ARBA" id="ARBA00022801"/>
    </source>
</evidence>
<dbReference type="GO" id="GO:0008233">
    <property type="term" value="F:peptidase activity"/>
    <property type="evidence" value="ECO:0007669"/>
    <property type="project" value="UniProtKB-KW"/>
</dbReference>
<dbReference type="EC" id="3.4.-.-" evidence="8"/>
<dbReference type="PANTHER" id="PTHR13604:SF0">
    <property type="entry name" value="ABASIC SITE PROCESSING PROTEIN HMCES"/>
    <property type="match status" value="1"/>
</dbReference>
<dbReference type="Pfam" id="PF02586">
    <property type="entry name" value="SRAP"/>
    <property type="match status" value="1"/>
</dbReference>
<evidence type="ECO:0000256" key="7">
    <source>
        <dbReference type="ARBA" id="ARBA00023239"/>
    </source>
</evidence>
<evidence type="ECO:0000256" key="3">
    <source>
        <dbReference type="ARBA" id="ARBA00022763"/>
    </source>
</evidence>
<keyword evidence="7" id="KW-0456">Lyase</keyword>
<dbReference type="PANTHER" id="PTHR13604">
    <property type="entry name" value="DC12-RELATED"/>
    <property type="match status" value="1"/>
</dbReference>
<dbReference type="InterPro" id="IPR036590">
    <property type="entry name" value="SRAP-like"/>
</dbReference>
<dbReference type="GO" id="GO:0006508">
    <property type="term" value="P:proteolysis"/>
    <property type="evidence" value="ECO:0007669"/>
    <property type="project" value="UniProtKB-KW"/>
</dbReference>
<keyword evidence="4 8" id="KW-0378">Hydrolase</keyword>
<dbReference type="Gene3D" id="3.90.1680.10">
    <property type="entry name" value="SOS response associated peptidase-like"/>
    <property type="match status" value="1"/>
</dbReference>
<keyword evidence="3" id="KW-0227">DNA damage</keyword>
<dbReference type="InterPro" id="IPR003738">
    <property type="entry name" value="SRAP"/>
</dbReference>
<comment type="similarity">
    <text evidence="1 8">Belongs to the SOS response-associated peptidase family.</text>
</comment>
<comment type="caution">
    <text evidence="10">The sequence shown here is derived from an EMBL/GenBank/DDBJ whole genome shotgun (WGS) entry which is preliminary data.</text>
</comment>